<dbReference type="Proteomes" id="UP000593576">
    <property type="component" value="Unassembled WGS sequence"/>
</dbReference>
<dbReference type="PANTHER" id="PTHR34682">
    <property type="entry name" value="AT HOOK MOTIF-CONTAINING PROTEIN"/>
    <property type="match status" value="1"/>
</dbReference>
<protein>
    <recommendedName>
        <fullName evidence="4">AT hook motif-containing protein</fullName>
    </recommendedName>
</protein>
<dbReference type="OrthoDB" id="1910926at2759"/>
<evidence type="ECO:0000313" key="2">
    <source>
        <dbReference type="EMBL" id="MBA0874329.1"/>
    </source>
</evidence>
<accession>A0A7J9MVB7</accession>
<feature type="compositionally biased region" description="Polar residues" evidence="1">
    <location>
        <begin position="437"/>
        <end position="452"/>
    </location>
</feature>
<gene>
    <name evidence="2" type="ORF">Goshw_015261</name>
</gene>
<dbReference type="InterPro" id="IPR045881">
    <property type="entry name" value="MNM1-like"/>
</dbReference>
<evidence type="ECO:0008006" key="4">
    <source>
        <dbReference type="Google" id="ProtNLM"/>
    </source>
</evidence>
<feature type="region of interest" description="Disordered" evidence="1">
    <location>
        <begin position="110"/>
        <end position="133"/>
    </location>
</feature>
<feature type="region of interest" description="Disordered" evidence="1">
    <location>
        <begin position="430"/>
        <end position="467"/>
    </location>
</feature>
<organism evidence="2 3">
    <name type="scientific">Gossypium schwendimanii</name>
    <name type="common">Cotton</name>
    <dbReference type="NCBI Taxonomy" id="34291"/>
    <lineage>
        <taxon>Eukaryota</taxon>
        <taxon>Viridiplantae</taxon>
        <taxon>Streptophyta</taxon>
        <taxon>Embryophyta</taxon>
        <taxon>Tracheophyta</taxon>
        <taxon>Spermatophyta</taxon>
        <taxon>Magnoliopsida</taxon>
        <taxon>eudicotyledons</taxon>
        <taxon>Gunneridae</taxon>
        <taxon>Pentapetalae</taxon>
        <taxon>rosids</taxon>
        <taxon>malvids</taxon>
        <taxon>Malvales</taxon>
        <taxon>Malvaceae</taxon>
        <taxon>Malvoideae</taxon>
        <taxon>Gossypium</taxon>
    </lineage>
</organism>
<keyword evidence="3" id="KW-1185">Reference proteome</keyword>
<sequence length="467" mass="51265">MALIRTCSDVEKAEVLLDLFMKLNICLFSCWLSLLFCFVFQERNSNKICRKGDIFAANTTMNQDNEQDNNPDALDDFLLKRKRGRPRKHPKHDLNQGENAQMPWNQNLNHAENAHVPPGFRAVNGNQPHQVNPDANDVMVGQAVSGVIEAAFDAGYLLTVRVGNSDTTLRGVVFKPGHYVPVSAENDVAPNLQMIRRNKIPFPQERNGTAHPLNGPALANQVPRARASNLGAIKNKNVQPAATQFNSLLSRGTVVPVVLQPASLSNGKVSSQQLSQPPHLVSKGKQLSGAANAKNEEKPVNQIPTVGNPIFPTQPQPRSSNHTMPKGIQSETVSYSQLPADGLQDKDAKSMTGMPFEKLLSEVMKRVQVPLQPPEVQGGNLSVKELGDKLEDDQALSIEPLQAVQSTHSSSMLKPLENFRTGKMTELLQAVQENMRENQASRIEQPAISSEGTMLRDKATHDSNKQS</sequence>
<feature type="compositionally biased region" description="Basic and acidic residues" evidence="1">
    <location>
        <begin position="454"/>
        <end position="467"/>
    </location>
</feature>
<feature type="compositionally biased region" description="Basic residues" evidence="1">
    <location>
        <begin position="82"/>
        <end position="91"/>
    </location>
</feature>
<dbReference type="PANTHER" id="PTHR34682:SF1">
    <property type="entry name" value="PROTEIN METABOLIC NETWORK MODULATOR 1"/>
    <property type="match status" value="1"/>
</dbReference>
<proteinExistence type="predicted"/>
<reference evidence="2 3" key="1">
    <citation type="journal article" date="2019" name="Genome Biol. Evol.">
        <title>Insights into the evolution of the New World diploid cottons (Gossypium, subgenus Houzingenia) based on genome sequencing.</title>
        <authorList>
            <person name="Grover C.E."/>
            <person name="Arick M.A. 2nd"/>
            <person name="Thrash A."/>
            <person name="Conover J.L."/>
            <person name="Sanders W.S."/>
            <person name="Peterson D.G."/>
            <person name="Frelichowski J.E."/>
            <person name="Scheffler J.A."/>
            <person name="Scheffler B.E."/>
            <person name="Wendel J.F."/>
        </authorList>
    </citation>
    <scope>NUCLEOTIDE SEQUENCE [LARGE SCALE GENOMIC DNA]</scope>
    <source>
        <strain evidence="2">1</strain>
        <tissue evidence="2">Leaf</tissue>
    </source>
</reference>
<name>A0A7J9MVB7_GOSSC</name>
<evidence type="ECO:0000256" key="1">
    <source>
        <dbReference type="SAM" id="MobiDB-lite"/>
    </source>
</evidence>
<feature type="region of interest" description="Disordered" evidence="1">
    <location>
        <begin position="82"/>
        <end position="101"/>
    </location>
</feature>
<dbReference type="AlphaFoldDB" id="A0A7J9MVB7"/>
<dbReference type="EMBL" id="JABFAF010000013">
    <property type="protein sequence ID" value="MBA0874329.1"/>
    <property type="molecule type" value="Genomic_DNA"/>
</dbReference>
<comment type="caution">
    <text evidence="2">The sequence shown here is derived from an EMBL/GenBank/DDBJ whole genome shotgun (WGS) entry which is preliminary data.</text>
</comment>
<evidence type="ECO:0000313" key="3">
    <source>
        <dbReference type="Proteomes" id="UP000593576"/>
    </source>
</evidence>